<proteinExistence type="predicted"/>
<sequence length="355" mass="38921">MCEGKGLEGEIGMEAGEEEEVKGLDQRRPSAEEPRSLVRFWRDRESGEHFSSRTSLDWWAPPELFGVDGSESDSTARFDRGKAVVILLAPSLEARLCVRIFEECWLTGELGGSDIRSRLGGGPGLSLAMEDALPSEARDEHDVVSDDLRSLPLKKSFILLLFSSAISTSCGSSEPPPAISPNGCDPDRAAKRPGTMAEEDSMSPLFLPVTRSLSLPKAERGLSFTRDDGLPEEHVQSDQHPVHDREDQVPAPRGVVAPAAVLQDPGEQLEAALLVPLGHRRLLHQRGGELLLRHLDDGVEVAAAMLALGSQPPRAQHVSVLRKRKHPTSAEYLQSPRSLKRVYPRSVWRQQPPGR</sequence>
<feature type="compositionally biased region" description="Basic and acidic residues" evidence="1">
    <location>
        <begin position="21"/>
        <end position="32"/>
    </location>
</feature>
<dbReference type="Proteomes" id="UP000314294">
    <property type="component" value="Unassembled WGS sequence"/>
</dbReference>
<feature type="region of interest" description="Disordered" evidence="1">
    <location>
        <begin position="312"/>
        <end position="338"/>
    </location>
</feature>
<reference evidence="2 3" key="1">
    <citation type="submission" date="2019-03" db="EMBL/GenBank/DDBJ databases">
        <title>First draft genome of Liparis tanakae, snailfish: a comprehensive survey of snailfish specific genes.</title>
        <authorList>
            <person name="Kim W."/>
            <person name="Song I."/>
            <person name="Jeong J.-H."/>
            <person name="Kim D."/>
            <person name="Kim S."/>
            <person name="Ryu S."/>
            <person name="Song J.Y."/>
            <person name="Lee S.K."/>
        </authorList>
    </citation>
    <scope>NUCLEOTIDE SEQUENCE [LARGE SCALE GENOMIC DNA]</scope>
    <source>
        <tissue evidence="2">Muscle</tissue>
    </source>
</reference>
<evidence type="ECO:0000256" key="1">
    <source>
        <dbReference type="SAM" id="MobiDB-lite"/>
    </source>
</evidence>
<feature type="region of interest" description="Disordered" evidence="1">
    <location>
        <begin position="171"/>
        <end position="205"/>
    </location>
</feature>
<dbReference type="AlphaFoldDB" id="A0A4Z2I6W9"/>
<organism evidence="2 3">
    <name type="scientific">Liparis tanakae</name>
    <name type="common">Tanaka's snailfish</name>
    <dbReference type="NCBI Taxonomy" id="230148"/>
    <lineage>
        <taxon>Eukaryota</taxon>
        <taxon>Metazoa</taxon>
        <taxon>Chordata</taxon>
        <taxon>Craniata</taxon>
        <taxon>Vertebrata</taxon>
        <taxon>Euteleostomi</taxon>
        <taxon>Actinopterygii</taxon>
        <taxon>Neopterygii</taxon>
        <taxon>Teleostei</taxon>
        <taxon>Neoteleostei</taxon>
        <taxon>Acanthomorphata</taxon>
        <taxon>Eupercaria</taxon>
        <taxon>Perciformes</taxon>
        <taxon>Cottioidei</taxon>
        <taxon>Cottales</taxon>
        <taxon>Liparidae</taxon>
        <taxon>Liparis</taxon>
    </lineage>
</organism>
<keyword evidence="3" id="KW-1185">Reference proteome</keyword>
<dbReference type="EMBL" id="SRLO01000129">
    <property type="protein sequence ID" value="TNN73032.1"/>
    <property type="molecule type" value="Genomic_DNA"/>
</dbReference>
<feature type="compositionally biased region" description="Basic and acidic residues" evidence="1">
    <location>
        <begin position="223"/>
        <end position="248"/>
    </location>
</feature>
<feature type="region of interest" description="Disordered" evidence="1">
    <location>
        <begin position="1"/>
        <end position="32"/>
    </location>
</feature>
<accession>A0A4Z2I6W9</accession>
<protein>
    <submittedName>
        <fullName evidence="2">Uncharacterized protein</fullName>
    </submittedName>
</protein>
<name>A0A4Z2I6W9_9TELE</name>
<feature type="region of interest" description="Disordered" evidence="1">
    <location>
        <begin position="223"/>
        <end position="249"/>
    </location>
</feature>
<evidence type="ECO:0000313" key="3">
    <source>
        <dbReference type="Proteomes" id="UP000314294"/>
    </source>
</evidence>
<comment type="caution">
    <text evidence="2">The sequence shown here is derived from an EMBL/GenBank/DDBJ whole genome shotgun (WGS) entry which is preliminary data.</text>
</comment>
<evidence type="ECO:0000313" key="2">
    <source>
        <dbReference type="EMBL" id="TNN73032.1"/>
    </source>
</evidence>
<gene>
    <name evidence="2" type="ORF">EYF80_016702</name>
</gene>